<evidence type="ECO:0000313" key="5">
    <source>
        <dbReference type="EMBL" id="MBB4735478.1"/>
    </source>
</evidence>
<dbReference type="GO" id="GO:0005737">
    <property type="term" value="C:cytoplasm"/>
    <property type="evidence" value="ECO:0007669"/>
    <property type="project" value="TreeGrafter"/>
</dbReference>
<dbReference type="NCBIfam" id="TIGR01460">
    <property type="entry name" value="HAD-SF-IIA"/>
    <property type="match status" value="1"/>
</dbReference>
<proteinExistence type="inferred from homology"/>
<dbReference type="PANTHER" id="PTHR19288">
    <property type="entry name" value="4-NITROPHENYLPHOSPHATASE-RELATED"/>
    <property type="match status" value="1"/>
</dbReference>
<evidence type="ECO:0000256" key="2">
    <source>
        <dbReference type="PIRSR" id="PIRSR000915-1"/>
    </source>
</evidence>
<feature type="binding site" evidence="4">
    <location>
        <position position="210"/>
    </location>
    <ligand>
        <name>Mg(2+)</name>
        <dbReference type="ChEBI" id="CHEBI:18420"/>
    </ligand>
</feature>
<dbReference type="GO" id="GO:0046872">
    <property type="term" value="F:metal ion binding"/>
    <property type="evidence" value="ECO:0007669"/>
    <property type="project" value="UniProtKB-KW"/>
</dbReference>
<dbReference type="GO" id="GO:0016791">
    <property type="term" value="F:phosphatase activity"/>
    <property type="evidence" value="ECO:0007669"/>
    <property type="project" value="TreeGrafter"/>
</dbReference>
<comment type="caution">
    <text evidence="5">The sequence shown here is derived from an EMBL/GenBank/DDBJ whole genome shotgun (WGS) entry which is preliminary data.</text>
</comment>
<sequence>MRLPDIDGVLCDLDGVVYSGAEAVPGAVEGLGRLRAHGVPVAFVTNNASRPPQAVTEHLRALGVRAEAEDVFGSAPAAVDLLDEAVRPGDAVLVVGSGYLRDLVAAAGYRPVNTADERPAAVIQGFDLDTGWRHLAEASYAIARGAVWVATNLDRSIPRAEGTAPGNGSLVAAVTAATGAVPRAAGKPEPLLFRTAAEACGMHRPLVVGDRLDTDVRGGNAAGFTTALVLTGVDDRARARAADDADRPDHVVPDLTALAEALSRA</sequence>
<dbReference type="PANTHER" id="PTHR19288:SF95">
    <property type="entry name" value="D-GLYCEROL 3-PHOSPHATE PHOSPHATASE"/>
    <property type="match status" value="1"/>
</dbReference>
<keyword evidence="4" id="KW-0479">Metal-binding</keyword>
<organism evidence="5 6">
    <name type="scientific">Micrococcus cohnii</name>
    <dbReference type="NCBI Taxonomy" id="993416"/>
    <lineage>
        <taxon>Bacteria</taxon>
        <taxon>Bacillati</taxon>
        <taxon>Actinomycetota</taxon>
        <taxon>Actinomycetes</taxon>
        <taxon>Micrococcales</taxon>
        <taxon>Micrococcaceae</taxon>
        <taxon>Micrococcus</taxon>
    </lineage>
</organism>
<feature type="active site" description="Proton donor" evidence="2">
    <location>
        <position position="14"/>
    </location>
</feature>
<evidence type="ECO:0000256" key="3">
    <source>
        <dbReference type="PIRSR" id="PIRSR000915-2"/>
    </source>
</evidence>
<dbReference type="InterPro" id="IPR023214">
    <property type="entry name" value="HAD_sf"/>
</dbReference>
<protein>
    <submittedName>
        <fullName evidence="5">HAD superfamily hydrolase (TIGR01450 family)</fullName>
    </submittedName>
</protein>
<keyword evidence="6" id="KW-1185">Reference proteome</keyword>
<comment type="cofactor">
    <cofactor evidence="4">
        <name>Mg(2+)</name>
        <dbReference type="ChEBI" id="CHEBI:18420"/>
    </cofactor>
    <text evidence="4">Divalent metal ions. Mg(2+) is the most effective.</text>
</comment>
<dbReference type="RefSeq" id="WP_184241263.1">
    <property type="nucleotide sequence ID" value="NZ_JACHNA010000001.1"/>
</dbReference>
<reference evidence="5 6" key="1">
    <citation type="submission" date="2020-08" db="EMBL/GenBank/DDBJ databases">
        <title>Sequencing the genomes of 1000 actinobacteria strains.</title>
        <authorList>
            <person name="Klenk H.-P."/>
        </authorList>
    </citation>
    <scope>NUCLEOTIDE SEQUENCE [LARGE SCALE GENOMIC DNA]</scope>
    <source>
        <strain evidence="5 6">DSM 23974</strain>
    </source>
</reference>
<feature type="binding site" evidence="3">
    <location>
        <position position="187"/>
    </location>
    <ligand>
        <name>substrate</name>
    </ligand>
</feature>
<keyword evidence="4" id="KW-0460">Magnesium</keyword>
<dbReference type="PIRSF" id="PIRSF000915">
    <property type="entry name" value="PGP-type_phosphatase"/>
    <property type="match status" value="1"/>
</dbReference>
<dbReference type="SUPFAM" id="SSF56784">
    <property type="entry name" value="HAD-like"/>
    <property type="match status" value="1"/>
</dbReference>
<keyword evidence="5" id="KW-0378">Hydrolase</keyword>
<dbReference type="InterPro" id="IPR006357">
    <property type="entry name" value="HAD-SF_hydro_IIA"/>
</dbReference>
<feature type="active site" description="Nucleophile" evidence="2">
    <location>
        <position position="12"/>
    </location>
</feature>
<dbReference type="Proteomes" id="UP000540191">
    <property type="component" value="Unassembled WGS sequence"/>
</dbReference>
<dbReference type="Pfam" id="PF13242">
    <property type="entry name" value="Hydrolase_like"/>
    <property type="match status" value="1"/>
</dbReference>
<evidence type="ECO:0000313" key="6">
    <source>
        <dbReference type="Proteomes" id="UP000540191"/>
    </source>
</evidence>
<evidence type="ECO:0000256" key="4">
    <source>
        <dbReference type="PIRSR" id="PIRSR000915-3"/>
    </source>
</evidence>
<dbReference type="AlphaFoldDB" id="A0A7W7GNM6"/>
<feature type="binding site" evidence="4">
    <location>
        <position position="14"/>
    </location>
    <ligand>
        <name>Mg(2+)</name>
        <dbReference type="ChEBI" id="CHEBI:18420"/>
    </ligand>
</feature>
<dbReference type="InterPro" id="IPR036412">
    <property type="entry name" value="HAD-like_sf"/>
</dbReference>
<evidence type="ECO:0000256" key="1">
    <source>
        <dbReference type="PIRNR" id="PIRNR000915"/>
    </source>
</evidence>
<name>A0A7W7GNM6_9MICC</name>
<gene>
    <name evidence="5" type="ORF">HDA30_000986</name>
</gene>
<accession>A0A7W7GNM6</accession>
<feature type="binding site" evidence="4">
    <location>
        <position position="12"/>
    </location>
    <ligand>
        <name>Mg(2+)</name>
        <dbReference type="ChEBI" id="CHEBI:18420"/>
    </ligand>
</feature>
<dbReference type="Pfam" id="PF13344">
    <property type="entry name" value="Hydrolase_6"/>
    <property type="match status" value="1"/>
</dbReference>
<dbReference type="Gene3D" id="3.40.50.1000">
    <property type="entry name" value="HAD superfamily/HAD-like"/>
    <property type="match status" value="2"/>
</dbReference>
<comment type="similarity">
    <text evidence="1">Belongs to the HAD-like hydrolase superfamily.</text>
</comment>
<dbReference type="EMBL" id="JACHNA010000001">
    <property type="protein sequence ID" value="MBB4735478.1"/>
    <property type="molecule type" value="Genomic_DNA"/>
</dbReference>